<protein>
    <recommendedName>
        <fullName evidence="1">AARP2CN domain-containing protein</fullName>
    </recommendedName>
</protein>
<dbReference type="AlphaFoldDB" id="A0A0A9EXB4"/>
<name>A0A0A9EXB4_ARUDO</name>
<sequence length="108" mass="12222">MLCLRRPALNLMTIRDCAHCLFLAICGPSLSANQLVHVSGAGDFQLGQIDVLKDPCPVSKWKSSDVMETEDDANQTLRIRNPYLLKMSQILLQGSRLGQRLKKWRRPM</sequence>
<reference evidence="2" key="2">
    <citation type="journal article" date="2015" name="Data Brief">
        <title>Shoot transcriptome of the giant reed, Arundo donax.</title>
        <authorList>
            <person name="Barrero R.A."/>
            <person name="Guerrero F.D."/>
            <person name="Moolhuijzen P."/>
            <person name="Goolsby J.A."/>
            <person name="Tidwell J."/>
            <person name="Bellgard S.E."/>
            <person name="Bellgard M.I."/>
        </authorList>
    </citation>
    <scope>NUCLEOTIDE SEQUENCE</scope>
    <source>
        <tissue evidence="2">Shoot tissue taken approximately 20 cm above the soil surface</tissue>
    </source>
</reference>
<dbReference type="Pfam" id="PF08142">
    <property type="entry name" value="AARP2CN"/>
    <property type="match status" value="1"/>
</dbReference>
<organism evidence="2">
    <name type="scientific">Arundo donax</name>
    <name type="common">Giant reed</name>
    <name type="synonym">Donax arundinaceus</name>
    <dbReference type="NCBI Taxonomy" id="35708"/>
    <lineage>
        <taxon>Eukaryota</taxon>
        <taxon>Viridiplantae</taxon>
        <taxon>Streptophyta</taxon>
        <taxon>Embryophyta</taxon>
        <taxon>Tracheophyta</taxon>
        <taxon>Spermatophyta</taxon>
        <taxon>Magnoliopsida</taxon>
        <taxon>Liliopsida</taxon>
        <taxon>Poales</taxon>
        <taxon>Poaceae</taxon>
        <taxon>PACMAD clade</taxon>
        <taxon>Arundinoideae</taxon>
        <taxon>Arundineae</taxon>
        <taxon>Arundo</taxon>
    </lineage>
</organism>
<feature type="domain" description="AARP2CN" evidence="1">
    <location>
        <begin position="27"/>
        <end position="55"/>
    </location>
</feature>
<evidence type="ECO:0000259" key="1">
    <source>
        <dbReference type="Pfam" id="PF08142"/>
    </source>
</evidence>
<dbReference type="GO" id="GO:0042254">
    <property type="term" value="P:ribosome biogenesis"/>
    <property type="evidence" value="ECO:0007669"/>
    <property type="project" value="InterPro"/>
</dbReference>
<dbReference type="GO" id="GO:0005634">
    <property type="term" value="C:nucleus"/>
    <property type="evidence" value="ECO:0007669"/>
    <property type="project" value="InterPro"/>
</dbReference>
<dbReference type="InterPro" id="IPR012948">
    <property type="entry name" value="AARP2CN"/>
</dbReference>
<accession>A0A0A9EXB4</accession>
<proteinExistence type="predicted"/>
<evidence type="ECO:0000313" key="2">
    <source>
        <dbReference type="EMBL" id="JAE04727.1"/>
    </source>
</evidence>
<dbReference type="EMBL" id="GBRH01193169">
    <property type="protein sequence ID" value="JAE04727.1"/>
    <property type="molecule type" value="Transcribed_RNA"/>
</dbReference>
<reference evidence="2" key="1">
    <citation type="submission" date="2014-09" db="EMBL/GenBank/DDBJ databases">
        <authorList>
            <person name="Magalhaes I.L.F."/>
            <person name="Oliveira U."/>
            <person name="Santos F.R."/>
            <person name="Vidigal T.H.D.A."/>
            <person name="Brescovit A.D."/>
            <person name="Santos A.J."/>
        </authorList>
    </citation>
    <scope>NUCLEOTIDE SEQUENCE</scope>
    <source>
        <tissue evidence="2">Shoot tissue taken approximately 20 cm above the soil surface</tissue>
    </source>
</reference>